<evidence type="ECO:0008006" key="3">
    <source>
        <dbReference type="Google" id="ProtNLM"/>
    </source>
</evidence>
<dbReference type="Proteomes" id="UP001449657">
    <property type="component" value="Chromosome"/>
</dbReference>
<evidence type="ECO:0000313" key="1">
    <source>
        <dbReference type="EMBL" id="WZN45894.1"/>
    </source>
</evidence>
<accession>A0ABZ2Z0U2</accession>
<dbReference type="EMBL" id="CP150096">
    <property type="protein sequence ID" value="WZN45894.1"/>
    <property type="molecule type" value="Genomic_DNA"/>
</dbReference>
<reference evidence="1 2" key="1">
    <citation type="submission" date="2024-03" db="EMBL/GenBank/DDBJ databases">
        <title>Chitinophaga caseinilytica sp. nov., a casein hydrolysing bacterium isolated from forest soil.</title>
        <authorList>
            <person name="Lee D.S."/>
            <person name="Han D.M."/>
            <person name="Baek J.H."/>
            <person name="Choi D.G."/>
            <person name="Jeon J.H."/>
            <person name="Jeon C.O."/>
        </authorList>
    </citation>
    <scope>NUCLEOTIDE SEQUENCE [LARGE SCALE GENOMIC DNA]</scope>
    <source>
        <strain evidence="1 2">KACC 19118</strain>
    </source>
</reference>
<keyword evidence="2" id="KW-1185">Reference proteome</keyword>
<dbReference type="RefSeq" id="WP_341840635.1">
    <property type="nucleotide sequence ID" value="NZ_CP149792.1"/>
</dbReference>
<gene>
    <name evidence="1" type="ORF">WJU22_23640</name>
</gene>
<name>A0ABZ2Z0U2_9BACT</name>
<protein>
    <recommendedName>
        <fullName evidence="3">ApeA N-terminal domain-containing protein</fullName>
    </recommendedName>
</protein>
<organism evidence="1 2">
    <name type="scientific">Chitinophaga caseinilytica</name>
    <dbReference type="NCBI Taxonomy" id="2267521"/>
    <lineage>
        <taxon>Bacteria</taxon>
        <taxon>Pseudomonadati</taxon>
        <taxon>Bacteroidota</taxon>
        <taxon>Chitinophagia</taxon>
        <taxon>Chitinophagales</taxon>
        <taxon>Chitinophagaceae</taxon>
        <taxon>Chitinophaga</taxon>
    </lineage>
</organism>
<evidence type="ECO:0000313" key="2">
    <source>
        <dbReference type="Proteomes" id="UP001449657"/>
    </source>
</evidence>
<sequence>MALRFLQDDETEFETNNIRFNSLQKTFTLKGINNNFLEFQYALEKDNRFNTNHKEFSIYLFHKNVATNDIFQIKIDNQRLGWLFPVQALLSNEHDYAQDEHFFPYSFNAYRLLLSNARNLPYKLCSFNNDPTIEDIYGENTTILILYNKYIRQLKNVNKIQFNIEDYLLFFYSHGYTLLNENNFKSLINYDQPDPNVRAFSNTIVNLKPISKNLIVDKIYLNSLIQGLIKLEKHPLVRFHLLYSVIELFITRLFEAEFSNTLDAFKNMENFYDAKEKLTKLGNEKERIAKILSNKCPGLSPDLLNDLRDSCNNFLSFVFAPKIFSKPTGEALYKLRSTIFHNLRLVPSGYDNHLNAVLIKLESLILEISIKLSL</sequence>
<proteinExistence type="predicted"/>